<accession>A0A917HQ26</accession>
<protein>
    <submittedName>
        <fullName evidence="6">Peptide ABC transporter ATP-binding protein</fullName>
    </submittedName>
</protein>
<gene>
    <name evidence="6" type="ORF">GCM10010918_51650</name>
</gene>
<dbReference type="InterPro" id="IPR050319">
    <property type="entry name" value="ABC_transp_ATP-bind"/>
</dbReference>
<dbReference type="Pfam" id="PF08352">
    <property type="entry name" value="oligo_HPY"/>
    <property type="match status" value="2"/>
</dbReference>
<evidence type="ECO:0000256" key="3">
    <source>
        <dbReference type="ARBA" id="ARBA00022741"/>
    </source>
</evidence>
<comment type="similarity">
    <text evidence="1">Belongs to the ABC transporter superfamily.</text>
</comment>
<evidence type="ECO:0000256" key="2">
    <source>
        <dbReference type="ARBA" id="ARBA00022448"/>
    </source>
</evidence>
<evidence type="ECO:0000313" key="7">
    <source>
        <dbReference type="Proteomes" id="UP000600247"/>
    </source>
</evidence>
<proteinExistence type="inferred from homology"/>
<name>A0A917HQ26_9BACL</name>
<dbReference type="Pfam" id="PF00005">
    <property type="entry name" value="ABC_tran"/>
    <property type="match status" value="2"/>
</dbReference>
<comment type="caution">
    <text evidence="6">The sequence shown here is derived from an EMBL/GenBank/DDBJ whole genome shotgun (WGS) entry which is preliminary data.</text>
</comment>
<keyword evidence="2" id="KW-0813">Transport</keyword>
<dbReference type="PANTHER" id="PTHR43776:SF7">
    <property type="entry name" value="D,D-DIPEPTIDE TRANSPORT ATP-BINDING PROTEIN DDPF-RELATED"/>
    <property type="match status" value="1"/>
</dbReference>
<dbReference type="InterPro" id="IPR003439">
    <property type="entry name" value="ABC_transporter-like_ATP-bd"/>
</dbReference>
<evidence type="ECO:0000256" key="4">
    <source>
        <dbReference type="ARBA" id="ARBA00022840"/>
    </source>
</evidence>
<dbReference type="SMART" id="SM00382">
    <property type="entry name" value="AAA"/>
    <property type="match status" value="2"/>
</dbReference>
<keyword evidence="7" id="KW-1185">Reference proteome</keyword>
<dbReference type="NCBIfam" id="NF008453">
    <property type="entry name" value="PRK11308.1"/>
    <property type="match status" value="2"/>
</dbReference>
<dbReference type="FunFam" id="3.40.50.300:FF:000016">
    <property type="entry name" value="Oligopeptide ABC transporter ATP-binding component"/>
    <property type="match status" value="2"/>
</dbReference>
<dbReference type="AlphaFoldDB" id="A0A917HQ26"/>
<evidence type="ECO:0000256" key="1">
    <source>
        <dbReference type="ARBA" id="ARBA00005417"/>
    </source>
</evidence>
<organism evidence="6 7">
    <name type="scientific">Paenibacillus radicis</name>
    <name type="common">ex Gao et al. 2016</name>
    <dbReference type="NCBI Taxonomy" id="1737354"/>
    <lineage>
        <taxon>Bacteria</taxon>
        <taxon>Bacillati</taxon>
        <taxon>Bacillota</taxon>
        <taxon>Bacilli</taxon>
        <taxon>Bacillales</taxon>
        <taxon>Paenibacillaceae</taxon>
        <taxon>Paenibacillus</taxon>
    </lineage>
</organism>
<dbReference type="NCBIfam" id="NF007739">
    <property type="entry name" value="PRK10419.1"/>
    <property type="match status" value="2"/>
</dbReference>
<sequence>MNALLEVNQLSVSFFGRDKEVEAVRNVSFEVRKGETLGIVGESGSGKSVTARTIMRLLPSPPSMVKGGEVLFQGRNLADRSDAEMEAIRGKEIGMIFQDPMSSLNPTMRIGKQIEESLIKHRKMSKSEARSEAIEMLKMVGISNAETRYSQYPHEFSGGMRQRVMIAIALACRPSLLIADEPTTALDVTIQAQILNQMKVLQKELGTSIILITHDLGVVAGMCDRVVVMKDGEIVETGTTEELFANPKHPYTVKLLNALPRLDEKKKPKPESLMKRAGDDVPLLQVKSLRQHFDLGKGQILKAVNNISFDIHAGETLGVVGESGSGKSTTGRSILRLNEATGGEVLYRGIPLQQLNRGEMKRMRRHMGMIFQDPYASLNPRLRVADIIGEALDVHGMSSGKAVRQKRIEELLDMVGLNASHAMRYPHEFSGGQRQRIGIARTLAVEPDFIVCDEPLSALDVSIQAQIVKLLEELQQRLGLTYLFIAHDLSMVKHISDRVAVMYKGKIVELAESEELYANPLHEYTKTLLSAIPVPDPKIESAKKLIVSTEASKADPYGLEQSSFLEVSKGHWVAVAGA</sequence>
<dbReference type="NCBIfam" id="TIGR01727">
    <property type="entry name" value="oligo_HPY"/>
    <property type="match status" value="1"/>
</dbReference>
<feature type="domain" description="ABC transporter" evidence="5">
    <location>
        <begin position="7"/>
        <end position="256"/>
    </location>
</feature>
<dbReference type="GO" id="GO:0055085">
    <property type="term" value="P:transmembrane transport"/>
    <property type="evidence" value="ECO:0007669"/>
    <property type="project" value="UniProtKB-ARBA"/>
</dbReference>
<dbReference type="InterPro" id="IPR003593">
    <property type="entry name" value="AAA+_ATPase"/>
</dbReference>
<dbReference type="PROSITE" id="PS50893">
    <property type="entry name" value="ABC_TRANSPORTER_2"/>
    <property type="match status" value="2"/>
</dbReference>
<evidence type="ECO:0000259" key="5">
    <source>
        <dbReference type="PROSITE" id="PS50893"/>
    </source>
</evidence>
<dbReference type="RefSeq" id="WP_188892572.1">
    <property type="nucleotide sequence ID" value="NZ_BMHY01000017.1"/>
</dbReference>
<dbReference type="SUPFAM" id="SSF52540">
    <property type="entry name" value="P-loop containing nucleoside triphosphate hydrolases"/>
    <property type="match status" value="2"/>
</dbReference>
<keyword evidence="3" id="KW-0547">Nucleotide-binding</keyword>
<dbReference type="InterPro" id="IPR017871">
    <property type="entry name" value="ABC_transporter-like_CS"/>
</dbReference>
<dbReference type="Proteomes" id="UP000600247">
    <property type="component" value="Unassembled WGS sequence"/>
</dbReference>
<dbReference type="PROSITE" id="PS00211">
    <property type="entry name" value="ABC_TRANSPORTER_1"/>
    <property type="match status" value="2"/>
</dbReference>
<feature type="domain" description="ABC transporter" evidence="5">
    <location>
        <begin position="284"/>
        <end position="529"/>
    </location>
</feature>
<dbReference type="GO" id="GO:0005524">
    <property type="term" value="F:ATP binding"/>
    <property type="evidence" value="ECO:0007669"/>
    <property type="project" value="UniProtKB-KW"/>
</dbReference>
<dbReference type="GO" id="GO:0015833">
    <property type="term" value="P:peptide transport"/>
    <property type="evidence" value="ECO:0007669"/>
    <property type="project" value="InterPro"/>
</dbReference>
<dbReference type="InterPro" id="IPR027417">
    <property type="entry name" value="P-loop_NTPase"/>
</dbReference>
<dbReference type="GO" id="GO:0016887">
    <property type="term" value="F:ATP hydrolysis activity"/>
    <property type="evidence" value="ECO:0007669"/>
    <property type="project" value="InterPro"/>
</dbReference>
<reference evidence="6 7" key="1">
    <citation type="journal article" date="2014" name="Int. J. Syst. Evol. Microbiol.">
        <title>Complete genome sequence of Corynebacterium casei LMG S-19264T (=DSM 44701T), isolated from a smear-ripened cheese.</title>
        <authorList>
            <consortium name="US DOE Joint Genome Institute (JGI-PGF)"/>
            <person name="Walter F."/>
            <person name="Albersmeier A."/>
            <person name="Kalinowski J."/>
            <person name="Ruckert C."/>
        </authorList>
    </citation>
    <scope>NUCLEOTIDE SEQUENCE [LARGE SCALE GENOMIC DNA]</scope>
    <source>
        <strain evidence="6 7">CGMCC 1.15286</strain>
    </source>
</reference>
<dbReference type="PANTHER" id="PTHR43776">
    <property type="entry name" value="TRANSPORT ATP-BINDING PROTEIN"/>
    <property type="match status" value="1"/>
</dbReference>
<dbReference type="Gene3D" id="3.40.50.300">
    <property type="entry name" value="P-loop containing nucleotide triphosphate hydrolases"/>
    <property type="match status" value="2"/>
</dbReference>
<dbReference type="InterPro" id="IPR013563">
    <property type="entry name" value="Oligopep_ABC_C"/>
</dbReference>
<dbReference type="EMBL" id="BMHY01000017">
    <property type="protein sequence ID" value="GGG87063.1"/>
    <property type="molecule type" value="Genomic_DNA"/>
</dbReference>
<keyword evidence="4 6" id="KW-0067">ATP-binding</keyword>
<evidence type="ECO:0000313" key="6">
    <source>
        <dbReference type="EMBL" id="GGG87063.1"/>
    </source>
</evidence>
<dbReference type="CDD" id="cd03257">
    <property type="entry name" value="ABC_NikE_OppD_transporters"/>
    <property type="match status" value="2"/>
</dbReference>